<dbReference type="EMBL" id="QOHO01000016">
    <property type="protein sequence ID" value="RFZ79926.1"/>
    <property type="molecule type" value="Genomic_DNA"/>
</dbReference>
<dbReference type="Gene3D" id="6.10.250.690">
    <property type="match status" value="1"/>
</dbReference>
<dbReference type="InterPro" id="IPR016032">
    <property type="entry name" value="Sig_transdc_resp-reg_C-effctor"/>
</dbReference>
<evidence type="ECO:0000256" key="5">
    <source>
        <dbReference type="ARBA" id="ARBA00024867"/>
    </source>
</evidence>
<dbReference type="Proteomes" id="UP000260680">
    <property type="component" value="Unassembled WGS sequence"/>
</dbReference>
<evidence type="ECO:0000256" key="6">
    <source>
        <dbReference type="PROSITE-ProRule" id="PRU00169"/>
    </source>
</evidence>
<dbReference type="Gene3D" id="1.10.10.10">
    <property type="entry name" value="Winged helix-like DNA-binding domain superfamily/Winged helix DNA-binding domain"/>
    <property type="match status" value="1"/>
</dbReference>
<dbReference type="SMART" id="SM00862">
    <property type="entry name" value="Trans_reg_C"/>
    <property type="match status" value="1"/>
</dbReference>
<dbReference type="Pfam" id="PF00486">
    <property type="entry name" value="Trans_reg_C"/>
    <property type="match status" value="1"/>
</dbReference>
<feature type="modified residue" description="4-aspartylphosphate" evidence="6">
    <location>
        <position position="72"/>
    </location>
</feature>
<dbReference type="OrthoDB" id="9802426at2"/>
<dbReference type="GO" id="GO:0000976">
    <property type="term" value="F:transcription cis-regulatory region binding"/>
    <property type="evidence" value="ECO:0007669"/>
    <property type="project" value="TreeGrafter"/>
</dbReference>
<dbReference type="CDD" id="cd00383">
    <property type="entry name" value="trans_reg_C"/>
    <property type="match status" value="1"/>
</dbReference>
<comment type="caution">
    <text evidence="10">The sequence shown here is derived from an EMBL/GenBank/DDBJ whole genome shotgun (WGS) entry which is preliminary data.</text>
</comment>
<feature type="domain" description="OmpR/PhoB-type" evidence="9">
    <location>
        <begin position="152"/>
        <end position="251"/>
    </location>
</feature>
<dbReference type="InterPro" id="IPR039420">
    <property type="entry name" value="WalR-like"/>
</dbReference>
<dbReference type="PROSITE" id="PS50110">
    <property type="entry name" value="RESPONSE_REGULATORY"/>
    <property type="match status" value="1"/>
</dbReference>
<dbReference type="SUPFAM" id="SSF52172">
    <property type="entry name" value="CheY-like"/>
    <property type="match status" value="1"/>
</dbReference>
<dbReference type="PROSITE" id="PS51755">
    <property type="entry name" value="OMPR_PHOB"/>
    <property type="match status" value="1"/>
</dbReference>
<dbReference type="InterPro" id="IPR036388">
    <property type="entry name" value="WH-like_DNA-bd_sf"/>
</dbReference>
<evidence type="ECO:0000313" key="11">
    <source>
        <dbReference type="Proteomes" id="UP000260680"/>
    </source>
</evidence>
<keyword evidence="2" id="KW-0805">Transcription regulation</keyword>
<keyword evidence="4" id="KW-0804">Transcription</keyword>
<name>A0A3E2NFZ6_9FIRM</name>
<dbReference type="InterPro" id="IPR011006">
    <property type="entry name" value="CheY-like_superfamily"/>
</dbReference>
<dbReference type="InterPro" id="IPR001867">
    <property type="entry name" value="OmpR/PhoB-type_DNA-bd"/>
</dbReference>
<keyword evidence="3 7" id="KW-0238">DNA-binding</keyword>
<evidence type="ECO:0000256" key="1">
    <source>
        <dbReference type="ARBA" id="ARBA00018672"/>
    </source>
</evidence>
<feature type="domain" description="Response regulatory" evidence="8">
    <location>
        <begin position="23"/>
        <end position="136"/>
    </location>
</feature>
<dbReference type="PANTHER" id="PTHR48111:SF50">
    <property type="entry name" value="KDP OPERON TRANSCRIPTIONAL REGULATORY PROTEIN KDPE"/>
    <property type="match status" value="1"/>
</dbReference>
<evidence type="ECO:0000256" key="3">
    <source>
        <dbReference type="ARBA" id="ARBA00023125"/>
    </source>
</evidence>
<protein>
    <recommendedName>
        <fullName evidence="1">Stage 0 sporulation protein A homolog</fullName>
    </recommendedName>
</protein>
<proteinExistence type="predicted"/>
<dbReference type="CDD" id="cd17620">
    <property type="entry name" value="REC_OmpR_KdpE-like"/>
    <property type="match status" value="1"/>
</dbReference>
<evidence type="ECO:0000256" key="2">
    <source>
        <dbReference type="ARBA" id="ARBA00023015"/>
    </source>
</evidence>
<keyword evidence="6" id="KW-0597">Phosphoprotein</keyword>
<dbReference type="Pfam" id="PF00072">
    <property type="entry name" value="Response_reg"/>
    <property type="match status" value="1"/>
</dbReference>
<evidence type="ECO:0000259" key="8">
    <source>
        <dbReference type="PROSITE" id="PS50110"/>
    </source>
</evidence>
<gene>
    <name evidence="10" type="ORF">DS742_05570</name>
</gene>
<evidence type="ECO:0000313" key="10">
    <source>
        <dbReference type="EMBL" id="RFZ79926.1"/>
    </source>
</evidence>
<dbReference type="GO" id="GO:0006355">
    <property type="term" value="P:regulation of DNA-templated transcription"/>
    <property type="evidence" value="ECO:0007669"/>
    <property type="project" value="InterPro"/>
</dbReference>
<dbReference type="GO" id="GO:0032993">
    <property type="term" value="C:protein-DNA complex"/>
    <property type="evidence" value="ECO:0007669"/>
    <property type="project" value="TreeGrafter"/>
</dbReference>
<organism evidence="10 11">
    <name type="scientific">Lacrimispora amygdalina</name>
    <dbReference type="NCBI Taxonomy" id="253257"/>
    <lineage>
        <taxon>Bacteria</taxon>
        <taxon>Bacillati</taxon>
        <taxon>Bacillota</taxon>
        <taxon>Clostridia</taxon>
        <taxon>Lachnospirales</taxon>
        <taxon>Lachnospiraceae</taxon>
        <taxon>Lacrimispora</taxon>
    </lineage>
</organism>
<sequence length="254" mass="28840">MNYWEQSLHLHYHWERILVNKFTIALIEDEKNISGFIESTLQRHDYKVICAVNGKDGLALISSNCPDVILLDLGLPDIDGLDIIKNVRSWSAIPIIVISARTQEQEKVAALDYGADDYITKPFGTSELLARIRTALRHGKSTVSTVDGSVVQVPYECKGLIIDFAKRLVTLNGHVIHLTQIEYKLVSLLAENSGKVLTYDYIINHIWGPYADSNNQILRVNMAHIRRKIEINPGEPNYIFTEIGVGYRMRESEY</sequence>
<dbReference type="PANTHER" id="PTHR48111">
    <property type="entry name" value="REGULATOR OF RPOS"/>
    <property type="match status" value="1"/>
</dbReference>
<evidence type="ECO:0000259" key="9">
    <source>
        <dbReference type="PROSITE" id="PS51755"/>
    </source>
</evidence>
<dbReference type="InterPro" id="IPR001789">
    <property type="entry name" value="Sig_transdc_resp-reg_receiver"/>
</dbReference>
<accession>A0A3E2NFZ6</accession>
<reference evidence="10 11" key="1">
    <citation type="submission" date="2018-07" db="EMBL/GenBank/DDBJ databases">
        <title>New species, Clostridium PI-S10-A1B.</title>
        <authorList>
            <person name="Krishna G."/>
            <person name="Summeta K."/>
            <person name="Shikha S."/>
            <person name="Prabhu P.B."/>
            <person name="Suresh K."/>
        </authorList>
    </citation>
    <scope>NUCLEOTIDE SEQUENCE [LARGE SCALE GENOMIC DNA]</scope>
    <source>
        <strain evidence="10 11">PI-S10-A1B</strain>
    </source>
</reference>
<dbReference type="AlphaFoldDB" id="A0A3E2NFZ6"/>
<feature type="DNA-binding region" description="OmpR/PhoB-type" evidence="7">
    <location>
        <begin position="152"/>
        <end position="251"/>
    </location>
</feature>
<evidence type="ECO:0000256" key="7">
    <source>
        <dbReference type="PROSITE-ProRule" id="PRU01091"/>
    </source>
</evidence>
<dbReference type="GO" id="GO:0005829">
    <property type="term" value="C:cytosol"/>
    <property type="evidence" value="ECO:0007669"/>
    <property type="project" value="TreeGrafter"/>
</dbReference>
<comment type="function">
    <text evidence="5">May play the central regulatory role in sporulation. It may be an element of the effector pathway responsible for the activation of sporulation genes in response to nutritional stress. Spo0A may act in concert with spo0H (a sigma factor) to control the expression of some genes that are critical to the sporulation process.</text>
</comment>
<dbReference type="Gene3D" id="3.40.50.2300">
    <property type="match status" value="1"/>
</dbReference>
<dbReference type="GO" id="GO:0000156">
    <property type="term" value="F:phosphorelay response regulator activity"/>
    <property type="evidence" value="ECO:0007669"/>
    <property type="project" value="TreeGrafter"/>
</dbReference>
<dbReference type="SUPFAM" id="SSF46894">
    <property type="entry name" value="C-terminal effector domain of the bipartite response regulators"/>
    <property type="match status" value="1"/>
</dbReference>
<dbReference type="SMART" id="SM00448">
    <property type="entry name" value="REC"/>
    <property type="match status" value="1"/>
</dbReference>
<evidence type="ECO:0000256" key="4">
    <source>
        <dbReference type="ARBA" id="ARBA00023163"/>
    </source>
</evidence>